<sequence>MLSVYGRCKNWSKFARLDFDGFYTVVVEKNDVMISVASIRVHGVSVAEMPLVATCSKYRRQGMCRILVTAIEEMLMSLKVENLVVAALPSLVETWTEVLLKKTLYQCAKPNTVNGNVNKEADVDKAGFAVTTTQLESCDHMVPEGSDDEPLLGLPVPLGTNQTEPTSEAEKPAQESNTKEDCLEKELSKFSSEGEEEVTRRASSSSEAVEEERQVGSVEVVNNVISDEMLLCVDEQLDFDSSEDSD</sequence>
<dbReference type="Pfam" id="PF23209">
    <property type="entry name" value="IDM1_C"/>
    <property type="match status" value="1"/>
</dbReference>
<accession>A0A8X7TGP4</accession>
<dbReference type="EMBL" id="JAAMPC010001013">
    <property type="protein sequence ID" value="KAG2241425.1"/>
    <property type="molecule type" value="Genomic_DNA"/>
</dbReference>
<gene>
    <name evidence="3" type="ORF">Bca52824_096590</name>
</gene>
<dbReference type="InterPro" id="IPR016181">
    <property type="entry name" value="Acyl_CoA_acyltransferase"/>
</dbReference>
<dbReference type="GO" id="GO:0003714">
    <property type="term" value="F:transcription corepressor activity"/>
    <property type="evidence" value="ECO:0007669"/>
    <property type="project" value="InterPro"/>
</dbReference>
<feature type="domain" description="Increased DNA methylation 1 C-terminal" evidence="2">
    <location>
        <begin position="10"/>
        <end position="99"/>
    </location>
</feature>
<reference evidence="3 4" key="1">
    <citation type="submission" date="2020-02" db="EMBL/GenBank/DDBJ databases">
        <authorList>
            <person name="Ma Q."/>
            <person name="Huang Y."/>
            <person name="Song X."/>
            <person name="Pei D."/>
        </authorList>
    </citation>
    <scope>NUCLEOTIDE SEQUENCE [LARGE SCALE GENOMIC DNA]</scope>
    <source>
        <strain evidence="3">Sxm20200214</strain>
        <tissue evidence="3">Leaf</tissue>
    </source>
</reference>
<dbReference type="GO" id="GO:0005634">
    <property type="term" value="C:nucleus"/>
    <property type="evidence" value="ECO:0007669"/>
    <property type="project" value="TreeGrafter"/>
</dbReference>
<evidence type="ECO:0000259" key="2">
    <source>
        <dbReference type="Pfam" id="PF23209"/>
    </source>
</evidence>
<organism evidence="3 4">
    <name type="scientific">Brassica carinata</name>
    <name type="common">Ethiopian mustard</name>
    <name type="synonym">Abyssinian cabbage</name>
    <dbReference type="NCBI Taxonomy" id="52824"/>
    <lineage>
        <taxon>Eukaryota</taxon>
        <taxon>Viridiplantae</taxon>
        <taxon>Streptophyta</taxon>
        <taxon>Embryophyta</taxon>
        <taxon>Tracheophyta</taxon>
        <taxon>Spermatophyta</taxon>
        <taxon>Magnoliopsida</taxon>
        <taxon>eudicotyledons</taxon>
        <taxon>Gunneridae</taxon>
        <taxon>Pentapetalae</taxon>
        <taxon>rosids</taxon>
        <taxon>malvids</taxon>
        <taxon>Brassicales</taxon>
        <taxon>Brassicaceae</taxon>
        <taxon>Brassiceae</taxon>
        <taxon>Brassica</taxon>
    </lineage>
</organism>
<evidence type="ECO:0000256" key="1">
    <source>
        <dbReference type="SAM" id="MobiDB-lite"/>
    </source>
</evidence>
<dbReference type="PANTHER" id="PTHR46309:SF7">
    <property type="entry name" value="OS04G0433900 PROTEIN"/>
    <property type="match status" value="1"/>
</dbReference>
<dbReference type="Proteomes" id="UP000886595">
    <property type="component" value="Unassembled WGS sequence"/>
</dbReference>
<evidence type="ECO:0000313" key="3">
    <source>
        <dbReference type="EMBL" id="KAG2241425.1"/>
    </source>
</evidence>
<dbReference type="InterPro" id="IPR042163">
    <property type="entry name" value="PHF12"/>
</dbReference>
<dbReference type="GO" id="GO:0006357">
    <property type="term" value="P:regulation of transcription by RNA polymerase II"/>
    <property type="evidence" value="ECO:0007669"/>
    <property type="project" value="TreeGrafter"/>
</dbReference>
<dbReference type="OrthoDB" id="429143at2759"/>
<feature type="compositionally biased region" description="Basic and acidic residues" evidence="1">
    <location>
        <begin position="168"/>
        <end position="188"/>
    </location>
</feature>
<protein>
    <recommendedName>
        <fullName evidence="2">Increased DNA methylation 1 C-terminal domain-containing protein</fullName>
    </recommendedName>
</protein>
<feature type="region of interest" description="Disordered" evidence="1">
    <location>
        <begin position="140"/>
        <end position="217"/>
    </location>
</feature>
<comment type="caution">
    <text evidence="3">The sequence shown here is derived from an EMBL/GenBank/DDBJ whole genome shotgun (WGS) entry which is preliminary data.</text>
</comment>
<name>A0A8X7TGP4_BRACI</name>
<dbReference type="InterPro" id="IPR056511">
    <property type="entry name" value="IDM1_C"/>
</dbReference>
<evidence type="ECO:0000313" key="4">
    <source>
        <dbReference type="Proteomes" id="UP000886595"/>
    </source>
</evidence>
<dbReference type="AlphaFoldDB" id="A0A8X7TGP4"/>
<proteinExistence type="predicted"/>
<dbReference type="PANTHER" id="PTHR46309">
    <property type="entry name" value="PHD FINGER PROTEIN 12"/>
    <property type="match status" value="1"/>
</dbReference>
<keyword evidence="4" id="KW-1185">Reference proteome</keyword>
<dbReference type="SUPFAM" id="SSF55729">
    <property type="entry name" value="Acyl-CoA N-acyltransferases (Nat)"/>
    <property type="match status" value="1"/>
</dbReference>